<feature type="domain" description="O-antigen ligase-related" evidence="6">
    <location>
        <begin position="242"/>
        <end position="414"/>
    </location>
</feature>
<comment type="caution">
    <text evidence="7">The sequence shown here is derived from an EMBL/GenBank/DDBJ whole genome shotgun (WGS) entry which is preliminary data.</text>
</comment>
<feature type="transmembrane region" description="Helical" evidence="5">
    <location>
        <begin position="151"/>
        <end position="174"/>
    </location>
</feature>
<feature type="transmembrane region" description="Helical" evidence="5">
    <location>
        <begin position="256"/>
        <end position="276"/>
    </location>
</feature>
<feature type="transmembrane region" description="Helical" evidence="5">
    <location>
        <begin position="207"/>
        <end position="227"/>
    </location>
</feature>
<dbReference type="eggNOG" id="COG3307">
    <property type="taxonomic scope" value="Bacteria"/>
</dbReference>
<dbReference type="AlphaFoldDB" id="U2NTL3"/>
<dbReference type="EMBL" id="APJA01000006">
    <property type="protein sequence ID" value="ERK32201.1"/>
    <property type="molecule type" value="Genomic_DNA"/>
</dbReference>
<dbReference type="RefSeq" id="WP_021800534.1">
    <property type="nucleotide sequence ID" value="NZ_KI273145.1"/>
</dbReference>
<proteinExistence type="predicted"/>
<evidence type="ECO:0000259" key="6">
    <source>
        <dbReference type="Pfam" id="PF04932"/>
    </source>
</evidence>
<reference evidence="7 8" key="1">
    <citation type="journal article" date="2013" name="Genome Announc.">
        <title>Draft Genome Sequence of the Hydrogen- and Ethanol-Producing Bacterium Clostridium intestinale Strain URNW.</title>
        <authorList>
            <person name="Lal S."/>
            <person name="Ramachandran U."/>
            <person name="Zhang X."/>
            <person name="Sparling R."/>
            <person name="Levin D.B."/>
        </authorList>
    </citation>
    <scope>NUCLEOTIDE SEQUENCE [LARGE SCALE GENOMIC DNA]</scope>
    <source>
        <strain evidence="7 8">URNW</strain>
    </source>
</reference>
<keyword evidence="4 5" id="KW-0472">Membrane</keyword>
<sequence length="481" mass="55062">MKNIRVVKEYRNIDTTKIDMCLKYLFILSIILIPFDNLPYFKSLLGELSVRGSVYAFIPIIVLTFFNLLLNKEIFIPKGRTKTNILLFFAWVVISTVINLSSIFNNFFKGRTGNEKLVLQLFVFIFMLLIGYCSIYIIERNNITLKDIRRYILFSFIPVGVVGLLELLTIFSIIDFSSIIEKISYLVHFYNRGIVYPKGVRSVTGEASYFAMYSAFAFPFIISYVFTENKLKNKISWGALSTLFFILILFTKSRTAYAIIFVEIFMLFAFIISAKIDNSKKKVLLVIAVELAAIIFLFNQDFSTKYGGDANSAQELSVTGLQNSLSDSDNMSNVARLGMMRAAFNVGKDNPVFGVGIGQFGFYASRYVDERALTSNEVQNWLNPKLETNFWPPSFSLYNRIVAEQGIIGILLWLNVGIYCLYRLIKRVYTTRNDFLGIALLMSFIGIAICSLNADTFAYISLWILMPLIDKYTSEKNQYEY</sequence>
<evidence type="ECO:0000256" key="1">
    <source>
        <dbReference type="ARBA" id="ARBA00004141"/>
    </source>
</evidence>
<evidence type="ECO:0000256" key="2">
    <source>
        <dbReference type="ARBA" id="ARBA00022692"/>
    </source>
</evidence>
<keyword evidence="8" id="KW-1185">Reference proteome</keyword>
<keyword evidence="3 5" id="KW-1133">Transmembrane helix</keyword>
<feature type="transmembrane region" description="Helical" evidence="5">
    <location>
        <begin position="117"/>
        <end position="139"/>
    </location>
</feature>
<feature type="transmembrane region" description="Helical" evidence="5">
    <location>
        <begin position="406"/>
        <end position="425"/>
    </location>
</feature>
<dbReference type="PATRIC" id="fig|1294142.3.peg.457"/>
<feature type="transmembrane region" description="Helical" evidence="5">
    <location>
        <begin position="283"/>
        <end position="299"/>
    </location>
</feature>
<name>U2NTL3_9CLOT</name>
<dbReference type="HOGENOM" id="CLU_044692_0_0_9"/>
<feature type="transmembrane region" description="Helical" evidence="5">
    <location>
        <begin position="437"/>
        <end position="466"/>
    </location>
</feature>
<evidence type="ECO:0000256" key="5">
    <source>
        <dbReference type="SAM" id="Phobius"/>
    </source>
</evidence>
<protein>
    <recommendedName>
        <fullName evidence="6">O-antigen ligase-related domain-containing protein</fullName>
    </recommendedName>
</protein>
<dbReference type="InterPro" id="IPR051533">
    <property type="entry name" value="WaaL-like"/>
</dbReference>
<feature type="transmembrane region" description="Helical" evidence="5">
    <location>
        <begin position="53"/>
        <end position="71"/>
    </location>
</feature>
<dbReference type="STRING" id="1294142.CINTURNW_0478"/>
<dbReference type="Proteomes" id="UP000016721">
    <property type="component" value="Unassembled WGS sequence"/>
</dbReference>
<feature type="transmembrane region" description="Helical" evidence="5">
    <location>
        <begin position="83"/>
        <end position="105"/>
    </location>
</feature>
<evidence type="ECO:0000256" key="3">
    <source>
        <dbReference type="ARBA" id="ARBA00022989"/>
    </source>
</evidence>
<dbReference type="PANTHER" id="PTHR37422">
    <property type="entry name" value="TEICHURONIC ACID BIOSYNTHESIS PROTEIN TUAE"/>
    <property type="match status" value="1"/>
</dbReference>
<comment type="subcellular location">
    <subcellularLocation>
        <location evidence="1">Membrane</location>
        <topology evidence="1">Multi-pass membrane protein</topology>
    </subcellularLocation>
</comment>
<dbReference type="GO" id="GO:0016020">
    <property type="term" value="C:membrane"/>
    <property type="evidence" value="ECO:0007669"/>
    <property type="project" value="UniProtKB-SubCell"/>
</dbReference>
<evidence type="ECO:0000313" key="7">
    <source>
        <dbReference type="EMBL" id="ERK32201.1"/>
    </source>
</evidence>
<feature type="transmembrane region" description="Helical" evidence="5">
    <location>
        <begin position="21"/>
        <end position="41"/>
    </location>
</feature>
<accession>U2NTL3</accession>
<organism evidence="7 8">
    <name type="scientific">Clostridium intestinale URNW</name>
    <dbReference type="NCBI Taxonomy" id="1294142"/>
    <lineage>
        <taxon>Bacteria</taxon>
        <taxon>Bacillati</taxon>
        <taxon>Bacillota</taxon>
        <taxon>Clostridia</taxon>
        <taxon>Eubacteriales</taxon>
        <taxon>Clostridiaceae</taxon>
        <taxon>Clostridium</taxon>
    </lineage>
</organism>
<gene>
    <name evidence="7" type="ORF">CINTURNW_0478</name>
</gene>
<evidence type="ECO:0000256" key="4">
    <source>
        <dbReference type="ARBA" id="ARBA00023136"/>
    </source>
</evidence>
<evidence type="ECO:0000313" key="8">
    <source>
        <dbReference type="Proteomes" id="UP000016721"/>
    </source>
</evidence>
<dbReference type="PANTHER" id="PTHR37422:SF13">
    <property type="entry name" value="LIPOPOLYSACCHARIDE BIOSYNTHESIS PROTEIN PA4999-RELATED"/>
    <property type="match status" value="1"/>
</dbReference>
<keyword evidence="2 5" id="KW-0812">Transmembrane</keyword>
<dbReference type="Pfam" id="PF04932">
    <property type="entry name" value="Wzy_C"/>
    <property type="match status" value="1"/>
</dbReference>
<feature type="transmembrane region" description="Helical" evidence="5">
    <location>
        <begin position="234"/>
        <end position="250"/>
    </location>
</feature>
<dbReference type="InterPro" id="IPR007016">
    <property type="entry name" value="O-antigen_ligase-rel_domated"/>
</dbReference>